<feature type="region of interest" description="Disordered" evidence="2">
    <location>
        <begin position="217"/>
        <end position="245"/>
    </location>
</feature>
<dbReference type="OrthoDB" id="2104974at2759"/>
<dbReference type="VEuPathDB" id="FungiDB:SDRG_10067"/>
<evidence type="ECO:0000256" key="1">
    <source>
        <dbReference type="ARBA" id="ARBA00022801"/>
    </source>
</evidence>
<dbReference type="PROSITE" id="PS51462">
    <property type="entry name" value="NUDIX"/>
    <property type="match status" value="1"/>
</dbReference>
<dbReference type="GO" id="GO:0016787">
    <property type="term" value="F:hydrolase activity"/>
    <property type="evidence" value="ECO:0007669"/>
    <property type="project" value="UniProtKB-KW"/>
</dbReference>
<dbReference type="CDD" id="cd02883">
    <property type="entry name" value="NUDIX_Hydrolase"/>
    <property type="match status" value="1"/>
</dbReference>
<evidence type="ECO:0000256" key="2">
    <source>
        <dbReference type="SAM" id="MobiDB-lite"/>
    </source>
</evidence>
<feature type="domain" description="Nudix hydrolase" evidence="3">
    <location>
        <begin position="33"/>
        <end position="171"/>
    </location>
</feature>
<dbReference type="OMA" id="MLEEANY"/>
<dbReference type="RefSeq" id="XP_008614261.1">
    <property type="nucleotide sequence ID" value="XM_008616039.1"/>
</dbReference>
<dbReference type="InterPro" id="IPR015797">
    <property type="entry name" value="NUDIX_hydrolase-like_dom_sf"/>
</dbReference>
<protein>
    <recommendedName>
        <fullName evidence="3">Nudix hydrolase domain-containing protein</fullName>
    </recommendedName>
</protein>
<dbReference type="Gene3D" id="3.90.79.10">
    <property type="entry name" value="Nucleoside Triphosphate Pyrophosphohydrolase"/>
    <property type="match status" value="1"/>
</dbReference>
<evidence type="ECO:0000313" key="5">
    <source>
        <dbReference type="Proteomes" id="UP000030762"/>
    </source>
</evidence>
<dbReference type="PROSITE" id="PS00893">
    <property type="entry name" value="NUDIX_BOX"/>
    <property type="match status" value="1"/>
</dbReference>
<proteinExistence type="predicted"/>
<dbReference type="EMBL" id="JH767164">
    <property type="protein sequence ID" value="EQC32320.1"/>
    <property type="molecule type" value="Genomic_DNA"/>
</dbReference>
<dbReference type="AlphaFoldDB" id="T0QFE9"/>
<keyword evidence="5" id="KW-1185">Reference proteome</keyword>
<gene>
    <name evidence="4" type="ORF">SDRG_10067</name>
</gene>
<sequence length="245" mass="26699">MVDDPDLCTVYEDDGVTWLIQYVDAADFSGLAPVTQVYGLALTRDGKVLLGVDARGRCTLLGGTVEAGESFAECLQREMLEEANYRVLCMAPIGYQRIDCGDNVSYQVRYACLVEPAGAFTGDADVRAINPIVRILEIERDDVLSHWNWGKKSALMLTRATEWYQAVHQSTCEQSASSSLLLMELTRSSFHGAPPSRLGAAWTWPARLGSTACRDPSSFALPSRARGGGPSPRGPTRATCRTRSS</sequence>
<dbReference type="Pfam" id="PF00293">
    <property type="entry name" value="NUDIX"/>
    <property type="match status" value="1"/>
</dbReference>
<dbReference type="Proteomes" id="UP000030762">
    <property type="component" value="Unassembled WGS sequence"/>
</dbReference>
<dbReference type="SUPFAM" id="SSF55811">
    <property type="entry name" value="Nudix"/>
    <property type="match status" value="1"/>
</dbReference>
<reference evidence="4 5" key="1">
    <citation type="submission" date="2012-04" db="EMBL/GenBank/DDBJ databases">
        <title>The Genome Sequence of Saprolegnia declina VS20.</title>
        <authorList>
            <consortium name="The Broad Institute Genome Sequencing Platform"/>
            <person name="Russ C."/>
            <person name="Nusbaum C."/>
            <person name="Tyler B."/>
            <person name="van West P."/>
            <person name="Dieguez-Uribeondo J."/>
            <person name="de Bruijn I."/>
            <person name="Tripathy S."/>
            <person name="Jiang R."/>
            <person name="Young S.K."/>
            <person name="Zeng Q."/>
            <person name="Gargeya S."/>
            <person name="Fitzgerald M."/>
            <person name="Haas B."/>
            <person name="Abouelleil A."/>
            <person name="Alvarado L."/>
            <person name="Arachchi H.M."/>
            <person name="Berlin A."/>
            <person name="Chapman S.B."/>
            <person name="Goldberg J."/>
            <person name="Griggs A."/>
            <person name="Gujja S."/>
            <person name="Hansen M."/>
            <person name="Howarth C."/>
            <person name="Imamovic A."/>
            <person name="Larimer J."/>
            <person name="McCowen C."/>
            <person name="Montmayeur A."/>
            <person name="Murphy C."/>
            <person name="Neiman D."/>
            <person name="Pearson M."/>
            <person name="Priest M."/>
            <person name="Roberts A."/>
            <person name="Saif S."/>
            <person name="Shea T."/>
            <person name="Sisk P."/>
            <person name="Sykes S."/>
            <person name="Wortman J."/>
            <person name="Nusbaum C."/>
            <person name="Birren B."/>
        </authorList>
    </citation>
    <scope>NUCLEOTIDE SEQUENCE [LARGE SCALE GENOMIC DNA]</scope>
    <source>
        <strain evidence="4 5">VS20</strain>
    </source>
</reference>
<keyword evidence="1" id="KW-0378">Hydrolase</keyword>
<dbReference type="GeneID" id="19950794"/>
<accession>T0QFE9</accession>
<organism evidence="4 5">
    <name type="scientific">Saprolegnia diclina (strain VS20)</name>
    <dbReference type="NCBI Taxonomy" id="1156394"/>
    <lineage>
        <taxon>Eukaryota</taxon>
        <taxon>Sar</taxon>
        <taxon>Stramenopiles</taxon>
        <taxon>Oomycota</taxon>
        <taxon>Saprolegniomycetes</taxon>
        <taxon>Saprolegniales</taxon>
        <taxon>Saprolegniaceae</taxon>
        <taxon>Saprolegnia</taxon>
    </lineage>
</organism>
<dbReference type="InterPro" id="IPR000086">
    <property type="entry name" value="NUDIX_hydrolase_dom"/>
</dbReference>
<name>T0QFE9_SAPDV</name>
<dbReference type="InterPro" id="IPR020084">
    <property type="entry name" value="NUDIX_hydrolase_CS"/>
</dbReference>
<dbReference type="InParanoid" id="T0QFE9"/>
<evidence type="ECO:0000313" key="4">
    <source>
        <dbReference type="EMBL" id="EQC32320.1"/>
    </source>
</evidence>
<evidence type="ECO:0000259" key="3">
    <source>
        <dbReference type="PROSITE" id="PS51462"/>
    </source>
</evidence>